<comment type="caution">
    <text evidence="8">The sequence shown here is derived from an EMBL/GenBank/DDBJ whole genome shotgun (WGS) entry which is preliminary data.</text>
</comment>
<dbReference type="GO" id="GO:0005829">
    <property type="term" value="C:cytosol"/>
    <property type="evidence" value="ECO:0007669"/>
    <property type="project" value="TreeGrafter"/>
</dbReference>
<dbReference type="InterPro" id="IPR001714">
    <property type="entry name" value="Pept_M24_MAP"/>
</dbReference>
<dbReference type="AlphaFoldDB" id="A0A2H0VLQ4"/>
<dbReference type="GO" id="GO:0070006">
    <property type="term" value="F:metalloaminopeptidase activity"/>
    <property type="evidence" value="ECO:0007669"/>
    <property type="project" value="InterPro"/>
</dbReference>
<dbReference type="SUPFAM" id="SSF55920">
    <property type="entry name" value="Creatinase/aminopeptidase"/>
    <property type="match status" value="1"/>
</dbReference>
<feature type="non-terminal residue" evidence="8">
    <location>
        <position position="1"/>
    </location>
</feature>
<evidence type="ECO:0000256" key="1">
    <source>
        <dbReference type="ARBA" id="ARBA00002521"/>
    </source>
</evidence>
<name>A0A2H0VLQ4_9BACT</name>
<dbReference type="PRINTS" id="PR00599">
    <property type="entry name" value="MAPEPTIDASE"/>
</dbReference>
<protein>
    <recommendedName>
        <fullName evidence="6">Methionine aminopeptidase</fullName>
        <ecNumber evidence="6">3.4.11.18</ecNumber>
    </recommendedName>
</protein>
<keyword evidence="4 6" id="KW-0479">Metal-binding</keyword>
<evidence type="ECO:0000256" key="2">
    <source>
        <dbReference type="ARBA" id="ARBA00022438"/>
    </source>
</evidence>
<comment type="cofactor">
    <cofactor evidence="6">
        <name>Co(2+)</name>
        <dbReference type="ChEBI" id="CHEBI:48828"/>
    </cofactor>
    <cofactor evidence="6">
        <name>Zn(2+)</name>
        <dbReference type="ChEBI" id="CHEBI:29105"/>
    </cofactor>
    <cofactor evidence="6">
        <name>Mn(2+)</name>
        <dbReference type="ChEBI" id="CHEBI:29035"/>
    </cofactor>
    <cofactor evidence="6">
        <name>Fe(2+)</name>
        <dbReference type="ChEBI" id="CHEBI:29033"/>
    </cofactor>
    <text evidence="6">Binds 2 divalent metal cations per subunit. Has a high-affinity and a low affinity metal-binding site. The true nature of the physiological cofactor is under debate. The enzyme is active with cobalt, zinc, manganese or divalent iron ions.</text>
</comment>
<evidence type="ECO:0000256" key="3">
    <source>
        <dbReference type="ARBA" id="ARBA00022670"/>
    </source>
</evidence>
<keyword evidence="5" id="KW-0378">Hydrolase</keyword>
<evidence type="ECO:0000256" key="5">
    <source>
        <dbReference type="ARBA" id="ARBA00022801"/>
    </source>
</evidence>
<dbReference type="InterPro" id="IPR002467">
    <property type="entry name" value="Pept_M24A_MAP1"/>
</dbReference>
<dbReference type="GO" id="GO:0006508">
    <property type="term" value="P:proteolysis"/>
    <property type="evidence" value="ECO:0007669"/>
    <property type="project" value="UniProtKB-KW"/>
</dbReference>
<evidence type="ECO:0000313" key="9">
    <source>
        <dbReference type="Proteomes" id="UP000230730"/>
    </source>
</evidence>
<reference evidence="9" key="1">
    <citation type="submission" date="2017-09" db="EMBL/GenBank/DDBJ databases">
        <title>Depth-based differentiation of microbial function through sediment-hosted aquifers and enrichment of novel symbionts in the deep terrestrial subsurface.</title>
        <authorList>
            <person name="Probst A.J."/>
            <person name="Ladd B."/>
            <person name="Jarett J.K."/>
            <person name="Geller-Mcgrath D.E."/>
            <person name="Sieber C.M.K."/>
            <person name="Emerson J.B."/>
            <person name="Anantharaman K."/>
            <person name="Thomas B.C."/>
            <person name="Malmstrom R."/>
            <person name="Stieglmeier M."/>
            <person name="Klingl A."/>
            <person name="Woyke T."/>
            <person name="Ryan C.M."/>
            <person name="Banfield J.F."/>
        </authorList>
    </citation>
    <scope>NUCLEOTIDE SEQUENCE [LARGE SCALE GENOMIC DNA]</scope>
</reference>
<comment type="catalytic activity">
    <reaction evidence="6">
        <text>Release of N-terminal amino acids, preferentially methionine, from peptides and arylamides.</text>
        <dbReference type="EC" id="3.4.11.18"/>
    </reaction>
</comment>
<dbReference type="Proteomes" id="UP000230730">
    <property type="component" value="Unassembled WGS sequence"/>
</dbReference>
<dbReference type="GO" id="GO:0004239">
    <property type="term" value="F:initiator methionyl aminopeptidase activity"/>
    <property type="evidence" value="ECO:0007669"/>
    <property type="project" value="UniProtKB-EC"/>
</dbReference>
<feature type="domain" description="Peptidase M24" evidence="7">
    <location>
        <begin position="1"/>
        <end position="201"/>
    </location>
</feature>
<organism evidence="8 9">
    <name type="scientific">Candidatus Collierbacteria bacterium CG10_big_fil_rev_8_21_14_0_10_43_36</name>
    <dbReference type="NCBI Taxonomy" id="1974534"/>
    <lineage>
        <taxon>Bacteria</taxon>
        <taxon>Candidatus Collieribacteriota</taxon>
    </lineage>
</organism>
<gene>
    <name evidence="8" type="primary">map</name>
    <name evidence="8" type="ORF">COT86_00890</name>
</gene>
<dbReference type="InterPro" id="IPR036005">
    <property type="entry name" value="Creatinase/aminopeptidase-like"/>
</dbReference>
<comment type="similarity">
    <text evidence="6">Belongs to the peptidase M24A family.</text>
</comment>
<dbReference type="GO" id="GO:0046872">
    <property type="term" value="F:metal ion binding"/>
    <property type="evidence" value="ECO:0007669"/>
    <property type="project" value="UniProtKB-KW"/>
</dbReference>
<dbReference type="Pfam" id="PF00557">
    <property type="entry name" value="Peptidase_M24"/>
    <property type="match status" value="1"/>
</dbReference>
<keyword evidence="2 6" id="KW-0031">Aminopeptidase</keyword>
<evidence type="ECO:0000313" key="8">
    <source>
        <dbReference type="EMBL" id="PIR99998.1"/>
    </source>
</evidence>
<dbReference type="NCBIfam" id="TIGR00500">
    <property type="entry name" value="met_pdase_I"/>
    <property type="match status" value="1"/>
</dbReference>
<proteinExistence type="inferred from homology"/>
<accession>A0A2H0VLQ4</accession>
<evidence type="ECO:0000259" key="7">
    <source>
        <dbReference type="Pfam" id="PF00557"/>
    </source>
</evidence>
<evidence type="ECO:0000256" key="6">
    <source>
        <dbReference type="RuleBase" id="RU003653"/>
    </source>
</evidence>
<dbReference type="EC" id="3.4.11.18" evidence="6"/>
<dbReference type="InterPro" id="IPR000994">
    <property type="entry name" value="Pept_M24"/>
</dbReference>
<dbReference type="Gene3D" id="3.90.230.10">
    <property type="entry name" value="Creatinase/methionine aminopeptidase superfamily"/>
    <property type="match status" value="1"/>
</dbReference>
<keyword evidence="3 6" id="KW-0645">Protease</keyword>
<dbReference type="EMBL" id="PFAE01000013">
    <property type="protein sequence ID" value="PIR99998.1"/>
    <property type="molecule type" value="Genomic_DNA"/>
</dbReference>
<evidence type="ECO:0000256" key="4">
    <source>
        <dbReference type="ARBA" id="ARBA00022723"/>
    </source>
</evidence>
<dbReference type="PANTHER" id="PTHR43330">
    <property type="entry name" value="METHIONINE AMINOPEPTIDASE"/>
    <property type="match status" value="1"/>
</dbReference>
<sequence length="212" mass="23315">EIDAQAEKLIKEGDDRPNFKMEPGYHHSTCINVNQGIVHGIPGKIPFKAGDVVKIDMGLFHEGYHLDTSITIAIPPISLQVAKFLEVCQKALDAAIFEAIPGHTVYDIGLAMQTVVETAGYNVIRDLTGHGIGRKLHMEPYIPCFADNRSKKFVLSVDQTVAIEAMVAMGDWHLVEESDGWTLSTQDRSLTAMIEETVYITPEGPKILTGIN</sequence>
<dbReference type="PANTHER" id="PTHR43330:SF27">
    <property type="entry name" value="METHIONINE AMINOPEPTIDASE"/>
    <property type="match status" value="1"/>
</dbReference>
<comment type="function">
    <text evidence="1">Removes the N-terminal methionine from nascent proteins. The N-terminal methionine is often cleaved when the second residue in the primary sequence is small and uncharged (Met-Ala-, Cys, Gly, Pro, Ser, Thr, or Val). Requires deformylation of the N(alpha)-formylated initiator methionine before it can be hydrolyzed.</text>
</comment>